<feature type="transmembrane region" description="Helical" evidence="1">
    <location>
        <begin position="365"/>
        <end position="383"/>
    </location>
</feature>
<keyword evidence="1" id="KW-1133">Transmembrane helix</keyword>
<evidence type="ECO:0000313" key="3">
    <source>
        <dbReference type="Proteomes" id="UP000240978"/>
    </source>
</evidence>
<gene>
    <name evidence="2" type="ORF">CLV42_1082</name>
</gene>
<name>A0A2P8G282_9BACT</name>
<dbReference type="OrthoDB" id="2972222at2"/>
<dbReference type="Proteomes" id="UP000240978">
    <property type="component" value="Unassembled WGS sequence"/>
</dbReference>
<evidence type="ECO:0000256" key="1">
    <source>
        <dbReference type="SAM" id="Phobius"/>
    </source>
</evidence>
<dbReference type="RefSeq" id="WP_106603559.1">
    <property type="nucleotide sequence ID" value="NZ_PYGK01000008.1"/>
</dbReference>
<keyword evidence="1" id="KW-0472">Membrane</keyword>
<keyword evidence="1" id="KW-0812">Transmembrane</keyword>
<comment type="caution">
    <text evidence="2">The sequence shown here is derived from an EMBL/GenBank/DDBJ whole genome shotgun (WGS) entry which is preliminary data.</text>
</comment>
<feature type="transmembrane region" description="Helical" evidence="1">
    <location>
        <begin position="395"/>
        <end position="412"/>
    </location>
</feature>
<sequence length="499" mass="57512">MLVLSNLLPLFFEHHQVNEIKETVELLELKSICKNPKNNVVNTLSTFFQHLYTDHWQVAIEDGDDPFTFDNWVEDLSSFLERWEHLLNNYDEEDECKVTVTVHKAVHDINMTFVYDHDAFMHYLTQIKAIDFIGVFSRHLIKCKGMAIFVVASLSKRAGSNTVHFLENIPPIGTKPSSDVDHTKTWERLKSVCQFSGVEDSILLPSDLKLESKGALPPKLIEKFEKCALVLLLSIVADFMTIRENKLIGKLNGYKTFNLDFDIPQLSTASIDTYYKIYLWLLTGGNLQDKIGIVRNLISLNVDSNDLYTLPDAVYHSILSGFKVYERQNIKQYIELRNKMYDQLMGFNEKAGKIVETFANSFQKSALAVVSLYASMIVVRVLSAKDVKGAFTLEATMLSLAFLLISFVYFFISRWEVRQQRLRYTESYNNMKCRNEDLLTKEDITKILNNDRDYKADLALIDGKLQEYSVLWLLLLAILATITLLLFHLNQRDIYTPTL</sequence>
<protein>
    <submittedName>
        <fullName evidence="2">Uncharacterized protein</fullName>
    </submittedName>
</protein>
<evidence type="ECO:0000313" key="2">
    <source>
        <dbReference type="EMBL" id="PSL28083.1"/>
    </source>
</evidence>
<feature type="transmembrane region" description="Helical" evidence="1">
    <location>
        <begin position="470"/>
        <end position="489"/>
    </location>
</feature>
<accession>A0A2P8G282</accession>
<dbReference type="EMBL" id="PYGK01000008">
    <property type="protein sequence ID" value="PSL28083.1"/>
    <property type="molecule type" value="Genomic_DNA"/>
</dbReference>
<keyword evidence="3" id="KW-1185">Reference proteome</keyword>
<reference evidence="2 3" key="1">
    <citation type="submission" date="2018-03" db="EMBL/GenBank/DDBJ databases">
        <title>Genomic Encyclopedia of Archaeal and Bacterial Type Strains, Phase II (KMG-II): from individual species to whole genera.</title>
        <authorList>
            <person name="Goeker M."/>
        </authorList>
    </citation>
    <scope>NUCLEOTIDE SEQUENCE [LARGE SCALE GENOMIC DNA]</scope>
    <source>
        <strain evidence="2 3">DSM 18107</strain>
    </source>
</reference>
<proteinExistence type="predicted"/>
<organism evidence="2 3">
    <name type="scientific">Chitinophaga ginsengisoli</name>
    <dbReference type="NCBI Taxonomy" id="363837"/>
    <lineage>
        <taxon>Bacteria</taxon>
        <taxon>Pseudomonadati</taxon>
        <taxon>Bacteroidota</taxon>
        <taxon>Chitinophagia</taxon>
        <taxon>Chitinophagales</taxon>
        <taxon>Chitinophagaceae</taxon>
        <taxon>Chitinophaga</taxon>
    </lineage>
</organism>
<dbReference type="AlphaFoldDB" id="A0A2P8G282"/>